<name>A0A167SI20_PENCH</name>
<protein>
    <submittedName>
        <fullName evidence="2">Uncharacterized protein</fullName>
    </submittedName>
</protein>
<sequence>MSLPISTPACLPARLEVIPTPQSQDDRAAAPSQLHQAGSEEKTLRKFVGAYKSIIENLDRIEPDIDDLKRLHERMSTYRQLQPREAALTDKTEAVAATTRITISEELSDLPDIQDRAIKLWE</sequence>
<evidence type="ECO:0000256" key="1">
    <source>
        <dbReference type="SAM" id="MobiDB-lite"/>
    </source>
</evidence>
<gene>
    <name evidence="2" type="ORF">EN45_057610</name>
</gene>
<organism evidence="2">
    <name type="scientific">Penicillium chrysogenum</name>
    <name type="common">Penicillium notatum</name>
    <dbReference type="NCBI Taxonomy" id="5076"/>
    <lineage>
        <taxon>Eukaryota</taxon>
        <taxon>Fungi</taxon>
        <taxon>Dikarya</taxon>
        <taxon>Ascomycota</taxon>
        <taxon>Pezizomycotina</taxon>
        <taxon>Eurotiomycetes</taxon>
        <taxon>Eurotiomycetidae</taxon>
        <taxon>Eurotiales</taxon>
        <taxon>Aspergillaceae</taxon>
        <taxon>Penicillium</taxon>
        <taxon>Penicillium chrysogenum species complex</taxon>
    </lineage>
</organism>
<proteinExistence type="predicted"/>
<evidence type="ECO:0000313" key="2">
    <source>
        <dbReference type="EMBL" id="KZN87203.1"/>
    </source>
</evidence>
<feature type="region of interest" description="Disordered" evidence="1">
    <location>
        <begin position="19"/>
        <end position="39"/>
    </location>
</feature>
<dbReference type="Proteomes" id="UP000076449">
    <property type="component" value="Chromosome II"/>
</dbReference>
<accession>A0A167SI20</accession>
<dbReference type="EMBL" id="CM002799">
    <property type="protein sequence ID" value="KZN87203.1"/>
    <property type="molecule type" value="Genomic_DNA"/>
</dbReference>
<reference evidence="2" key="1">
    <citation type="journal article" date="2014" name="Genome Announc.">
        <title>Complete sequencing and chromosome-scale genome assembly of the industrial progenitor strain P2niaD18 from the penicillin producer Penicillium chrysogenum.</title>
        <authorList>
            <person name="Specht T."/>
            <person name="Dahlmann T.A."/>
            <person name="Zadra I."/>
            <person name="Kurnsteiner H."/>
            <person name="Kuck U."/>
        </authorList>
    </citation>
    <scope>NUCLEOTIDE SEQUENCE [LARGE SCALE GENOMIC DNA]</scope>
    <source>
        <strain evidence="2">P2niaD18</strain>
    </source>
</reference>
<dbReference type="AlphaFoldDB" id="A0A167SI20"/>